<dbReference type="PROSITE" id="PS51294">
    <property type="entry name" value="HTH_MYB"/>
    <property type="match status" value="2"/>
</dbReference>
<reference evidence="12" key="1">
    <citation type="journal article" date="2020" name="Nat. Commun.">
        <title>Genome assembly of wild tea tree DASZ reveals pedigree and selection history of tea varieties.</title>
        <authorList>
            <person name="Zhang W."/>
            <person name="Zhang Y."/>
            <person name="Qiu H."/>
            <person name="Guo Y."/>
            <person name="Wan H."/>
            <person name="Zhang X."/>
            <person name="Scossa F."/>
            <person name="Alseekh S."/>
            <person name="Zhang Q."/>
            <person name="Wang P."/>
            <person name="Xu L."/>
            <person name="Schmidt M.H."/>
            <person name="Jia X."/>
            <person name="Li D."/>
            <person name="Zhu A."/>
            <person name="Guo F."/>
            <person name="Chen W."/>
            <person name="Ni D."/>
            <person name="Usadel B."/>
            <person name="Fernie A.R."/>
            <person name="Wen W."/>
        </authorList>
    </citation>
    <scope>NUCLEOTIDE SEQUENCE [LARGE SCALE GENOMIC DNA]</scope>
    <source>
        <strain evidence="12">cv. G240</strain>
    </source>
</reference>
<dbReference type="InterPro" id="IPR001005">
    <property type="entry name" value="SANT/Myb"/>
</dbReference>
<organism evidence="11 12">
    <name type="scientific">Camellia sinensis</name>
    <name type="common">Tea plant</name>
    <name type="synonym">Thea sinensis</name>
    <dbReference type="NCBI Taxonomy" id="4442"/>
    <lineage>
        <taxon>Eukaryota</taxon>
        <taxon>Viridiplantae</taxon>
        <taxon>Streptophyta</taxon>
        <taxon>Embryophyta</taxon>
        <taxon>Tracheophyta</taxon>
        <taxon>Spermatophyta</taxon>
        <taxon>Magnoliopsida</taxon>
        <taxon>eudicotyledons</taxon>
        <taxon>Gunneridae</taxon>
        <taxon>Pentapetalae</taxon>
        <taxon>asterids</taxon>
        <taxon>Ericales</taxon>
        <taxon>Theaceae</taxon>
        <taxon>Camellia</taxon>
    </lineage>
</organism>
<evidence type="ECO:0000259" key="9">
    <source>
        <dbReference type="PROSITE" id="PS50090"/>
    </source>
</evidence>
<keyword evidence="5" id="KW-0804">Transcription</keyword>
<keyword evidence="2" id="KW-0677">Repeat</keyword>
<dbReference type="PANTHER" id="PTHR45675:SF7">
    <property type="entry name" value="TRANSCRIPTION FACTOR MYB48"/>
    <property type="match status" value="1"/>
</dbReference>
<dbReference type="InterPro" id="IPR009057">
    <property type="entry name" value="Homeodomain-like_sf"/>
</dbReference>
<feature type="domain" description="Myb-like" evidence="9">
    <location>
        <begin position="57"/>
        <end position="107"/>
    </location>
</feature>
<evidence type="ECO:0000256" key="7">
    <source>
        <dbReference type="ARBA" id="ARBA00057804"/>
    </source>
</evidence>
<proteinExistence type="predicted"/>
<sequence>MVKEEEIRKGPWTEQEDVQLVFYVNLFGDRRWDSIAKVSGLKRTGKSCRLRWVNYLHPGLKRSKMTPLEERLVLELQSKWGNRWSRIAHKLPGRTDNEIKNYWRTHMRKKAQERKRAMSPPSNSSSSISNNPPGGLDALRGDQGTKLLRYRWGS</sequence>
<evidence type="ECO:0000256" key="6">
    <source>
        <dbReference type="ARBA" id="ARBA00023242"/>
    </source>
</evidence>
<dbReference type="Gene3D" id="1.10.10.60">
    <property type="entry name" value="Homeodomain-like"/>
    <property type="match status" value="2"/>
</dbReference>
<dbReference type="SMART" id="SM00717">
    <property type="entry name" value="SANT"/>
    <property type="match status" value="2"/>
</dbReference>
<feature type="compositionally biased region" description="Low complexity" evidence="8">
    <location>
        <begin position="119"/>
        <end position="133"/>
    </location>
</feature>
<reference evidence="11 12" key="2">
    <citation type="submission" date="2020-07" db="EMBL/GenBank/DDBJ databases">
        <title>Genome assembly of wild tea tree DASZ reveals pedigree and selection history of tea varieties.</title>
        <authorList>
            <person name="Zhang W."/>
        </authorList>
    </citation>
    <scope>NUCLEOTIDE SEQUENCE [LARGE SCALE GENOMIC DNA]</scope>
    <source>
        <strain evidence="12">cv. G240</strain>
        <tissue evidence="11">Leaf</tissue>
    </source>
</reference>
<evidence type="ECO:0000256" key="2">
    <source>
        <dbReference type="ARBA" id="ARBA00022737"/>
    </source>
</evidence>
<dbReference type="AlphaFoldDB" id="A0A7J7HQ92"/>
<dbReference type="PANTHER" id="PTHR45675">
    <property type="entry name" value="MYB TRANSCRIPTION FACTOR-RELATED-RELATED"/>
    <property type="match status" value="1"/>
</dbReference>
<dbReference type="FunFam" id="1.10.10.60:FF:000259">
    <property type="entry name" value="MYB transcription factor"/>
    <property type="match status" value="1"/>
</dbReference>
<comment type="subcellular location">
    <subcellularLocation>
        <location evidence="1">Nucleus</location>
    </subcellularLocation>
</comment>
<feature type="domain" description="HTH myb-type" evidence="10">
    <location>
        <begin position="4"/>
        <end position="56"/>
    </location>
</feature>
<comment type="caution">
    <text evidence="11">The sequence shown here is derived from an EMBL/GenBank/DDBJ whole genome shotgun (WGS) entry which is preliminary data.</text>
</comment>
<dbReference type="GO" id="GO:0005634">
    <property type="term" value="C:nucleus"/>
    <property type="evidence" value="ECO:0007669"/>
    <property type="project" value="UniProtKB-SubCell"/>
</dbReference>
<dbReference type="GO" id="GO:0043565">
    <property type="term" value="F:sequence-specific DNA binding"/>
    <property type="evidence" value="ECO:0007669"/>
    <property type="project" value="InterPro"/>
</dbReference>
<dbReference type="GO" id="GO:0003700">
    <property type="term" value="F:DNA-binding transcription factor activity"/>
    <property type="evidence" value="ECO:0007669"/>
    <property type="project" value="InterPro"/>
</dbReference>
<dbReference type="SUPFAM" id="SSF46689">
    <property type="entry name" value="Homeodomain-like"/>
    <property type="match status" value="1"/>
</dbReference>
<dbReference type="InterPro" id="IPR044676">
    <property type="entry name" value="EOBI/EOBII-like_plant"/>
</dbReference>
<keyword evidence="4" id="KW-0238">DNA-binding</keyword>
<evidence type="ECO:0000259" key="10">
    <source>
        <dbReference type="PROSITE" id="PS51294"/>
    </source>
</evidence>
<dbReference type="FunFam" id="1.10.10.60:FF:000011">
    <property type="entry name" value="Myb transcription factor"/>
    <property type="match status" value="1"/>
</dbReference>
<evidence type="ECO:0000313" key="12">
    <source>
        <dbReference type="Proteomes" id="UP000593564"/>
    </source>
</evidence>
<feature type="domain" description="HTH myb-type" evidence="10">
    <location>
        <begin position="57"/>
        <end position="111"/>
    </location>
</feature>
<dbReference type="PROSITE" id="PS50090">
    <property type="entry name" value="MYB_LIKE"/>
    <property type="match status" value="2"/>
</dbReference>
<keyword evidence="12" id="KW-1185">Reference proteome</keyword>
<evidence type="ECO:0000256" key="3">
    <source>
        <dbReference type="ARBA" id="ARBA00023015"/>
    </source>
</evidence>
<keyword evidence="3" id="KW-0805">Transcription regulation</keyword>
<evidence type="ECO:0000256" key="1">
    <source>
        <dbReference type="ARBA" id="ARBA00004123"/>
    </source>
</evidence>
<keyword evidence="6" id="KW-0539">Nucleus</keyword>
<evidence type="ECO:0000256" key="5">
    <source>
        <dbReference type="ARBA" id="ARBA00023163"/>
    </source>
</evidence>
<name>A0A7J7HQ92_CAMSI</name>
<dbReference type="EMBL" id="JACBKZ010000003">
    <property type="protein sequence ID" value="KAF5954164.1"/>
    <property type="molecule type" value="Genomic_DNA"/>
</dbReference>
<gene>
    <name evidence="11" type="ORF">HYC85_007020</name>
</gene>
<accession>A0A7J7HQ92</accession>
<feature type="domain" description="Myb-like" evidence="9">
    <location>
        <begin position="4"/>
        <end position="56"/>
    </location>
</feature>
<feature type="region of interest" description="Disordered" evidence="8">
    <location>
        <begin position="109"/>
        <end position="142"/>
    </location>
</feature>
<evidence type="ECO:0000313" key="11">
    <source>
        <dbReference type="EMBL" id="KAF5954164.1"/>
    </source>
</evidence>
<dbReference type="Proteomes" id="UP000593564">
    <property type="component" value="Unassembled WGS sequence"/>
</dbReference>
<dbReference type="Pfam" id="PF00249">
    <property type="entry name" value="Myb_DNA-binding"/>
    <property type="match status" value="2"/>
</dbReference>
<dbReference type="InterPro" id="IPR017930">
    <property type="entry name" value="Myb_dom"/>
</dbReference>
<comment type="function">
    <text evidence="7">Transcription factor.</text>
</comment>
<evidence type="ECO:0000256" key="4">
    <source>
        <dbReference type="ARBA" id="ARBA00023125"/>
    </source>
</evidence>
<evidence type="ECO:0000256" key="8">
    <source>
        <dbReference type="SAM" id="MobiDB-lite"/>
    </source>
</evidence>
<dbReference type="CDD" id="cd00167">
    <property type="entry name" value="SANT"/>
    <property type="match status" value="2"/>
</dbReference>
<protein>
    <submittedName>
        <fullName evidence="11">Uncharacterized protein</fullName>
    </submittedName>
</protein>